<dbReference type="EMBL" id="KX700120">
    <property type="protein sequence ID" value="APD74076.1"/>
    <property type="molecule type" value="Genomic_DNA"/>
</dbReference>
<feature type="compositionally biased region" description="Polar residues" evidence="7">
    <location>
        <begin position="395"/>
        <end position="406"/>
    </location>
</feature>
<keyword evidence="6" id="KW-0449">Lipoprotein</keyword>
<feature type="compositionally biased region" description="Basic and acidic residues" evidence="7">
    <location>
        <begin position="407"/>
        <end position="431"/>
    </location>
</feature>
<dbReference type="GO" id="GO:0098552">
    <property type="term" value="C:side of membrane"/>
    <property type="evidence" value="ECO:0007669"/>
    <property type="project" value="UniProtKB-KW"/>
</dbReference>
<sequence>MGHNLLLSVPLTSIVATRTGYAANVAALPKEQVMHLCSLPAELADYPAFYQSDLLGHVSAEHKMQQNELKFRIYTAQRSPDEAKLMLPIMVAYTKKCKMSLSSLMTTIKPGLEAVDASAYLSGRIMESLEFLADLHQDGGSGSAAGCLSASSSKVVEGRANLPGCPKKTRGIDGVPKQPSVHLTAKGFVNLPKAVETTNQVAAGTAKCDIIGTQNGNSAPSAAQVAIGPTLLAGYVHLGQNSQEYSVTDLTNIGINKKTTEAPHFQTAYEKHKVYTPISKATCDIAEFSVEDILEDSAATQLFAELIMNKTGKVTEPEKQRVKDKIEQTYKKGNDFQKNWVDKATKNKVPKKAADEEGSGDINLESEDDIDKLRRILNYYSAQSIKRELMAAATGTGSNQSCTYDQEASKKTPTKEDCKEHTEKDACQNAE</sequence>
<protein>
    <submittedName>
        <fullName evidence="10">Variant surface glycoprotein 1125.2602</fullName>
    </submittedName>
</protein>
<feature type="domain" description="Trypanosome variant surface glycoprotein A-type N-terminal" evidence="9">
    <location>
        <begin position="11"/>
        <end position="380"/>
    </location>
</feature>
<dbReference type="InterPro" id="IPR001812">
    <property type="entry name" value="Trypano_VSG_A_N_dom"/>
</dbReference>
<dbReference type="Pfam" id="PF00913">
    <property type="entry name" value="Trypan_glycop"/>
    <property type="match status" value="1"/>
</dbReference>
<keyword evidence="5" id="KW-0325">Glycoprotein</keyword>
<evidence type="ECO:0000256" key="8">
    <source>
        <dbReference type="SAM" id="SignalP"/>
    </source>
</evidence>
<dbReference type="AlphaFoldDB" id="A0A1J0R8G9"/>
<accession>A0A1J0R8G9</accession>
<keyword evidence="3" id="KW-0336">GPI-anchor</keyword>
<keyword evidence="4" id="KW-0472">Membrane</keyword>
<dbReference type="VEuPathDB" id="TriTrypDB:Tb427_000051800"/>
<evidence type="ECO:0000256" key="1">
    <source>
        <dbReference type="ARBA" id="ARBA00004609"/>
    </source>
</evidence>
<evidence type="ECO:0000313" key="10">
    <source>
        <dbReference type="EMBL" id="APD74076.1"/>
    </source>
</evidence>
<feature type="region of interest" description="Disordered" evidence="7">
    <location>
        <begin position="395"/>
        <end position="431"/>
    </location>
</feature>
<evidence type="ECO:0000256" key="6">
    <source>
        <dbReference type="ARBA" id="ARBA00023288"/>
    </source>
</evidence>
<evidence type="ECO:0000256" key="7">
    <source>
        <dbReference type="SAM" id="MobiDB-lite"/>
    </source>
</evidence>
<evidence type="ECO:0000256" key="2">
    <source>
        <dbReference type="ARBA" id="ARBA00022475"/>
    </source>
</evidence>
<evidence type="ECO:0000259" key="9">
    <source>
        <dbReference type="Pfam" id="PF00913"/>
    </source>
</evidence>
<dbReference type="Gene3D" id="1.10.470.10">
    <property type="entry name" value="Variant Surface Glycoprotein, subunit A, domain 2"/>
    <property type="match status" value="1"/>
</dbReference>
<evidence type="ECO:0000256" key="4">
    <source>
        <dbReference type="ARBA" id="ARBA00023136"/>
    </source>
</evidence>
<feature type="chain" id="PRO_5013040353" evidence="8">
    <location>
        <begin position="23"/>
        <end position="431"/>
    </location>
</feature>
<reference evidence="10" key="1">
    <citation type="submission" date="2016-08" db="EMBL/GenBank/DDBJ databases">
        <title>VSG repertoire of Trypanosoma brucei EATRO 1125.</title>
        <authorList>
            <person name="Cross G.A."/>
        </authorList>
    </citation>
    <scope>NUCLEOTIDE SEQUENCE</scope>
    <source>
        <strain evidence="10">EATRO 1125</strain>
    </source>
</reference>
<keyword evidence="2" id="KW-1003">Cell membrane</keyword>
<dbReference type="GO" id="GO:0005886">
    <property type="term" value="C:plasma membrane"/>
    <property type="evidence" value="ECO:0007669"/>
    <property type="project" value="UniProtKB-SubCell"/>
</dbReference>
<feature type="signal peptide" evidence="8">
    <location>
        <begin position="1"/>
        <end position="22"/>
    </location>
</feature>
<evidence type="ECO:0000256" key="3">
    <source>
        <dbReference type="ARBA" id="ARBA00022622"/>
    </source>
</evidence>
<evidence type="ECO:0000256" key="5">
    <source>
        <dbReference type="ARBA" id="ARBA00023180"/>
    </source>
</evidence>
<dbReference type="SUPFAM" id="SSF58087">
    <property type="entry name" value="Variant surface glycoprotein (N-terminal domain)"/>
    <property type="match status" value="1"/>
</dbReference>
<dbReference type="Gene3D" id="3.90.150.10">
    <property type="entry name" value="Variant Surface Glycoprotein, subunit A domain 1"/>
    <property type="match status" value="1"/>
</dbReference>
<proteinExistence type="predicted"/>
<comment type="subcellular location">
    <subcellularLocation>
        <location evidence="1">Cell membrane</location>
        <topology evidence="1">Lipid-anchor</topology>
        <topology evidence="1">GPI-anchor</topology>
    </subcellularLocation>
</comment>
<dbReference type="GO" id="GO:0042783">
    <property type="term" value="P:symbiont-mediated evasion of host immune response"/>
    <property type="evidence" value="ECO:0007669"/>
    <property type="project" value="InterPro"/>
</dbReference>
<organism evidence="10">
    <name type="scientific">Trypanosoma brucei</name>
    <dbReference type="NCBI Taxonomy" id="5691"/>
    <lineage>
        <taxon>Eukaryota</taxon>
        <taxon>Discoba</taxon>
        <taxon>Euglenozoa</taxon>
        <taxon>Kinetoplastea</taxon>
        <taxon>Metakinetoplastina</taxon>
        <taxon>Trypanosomatida</taxon>
        <taxon>Trypanosomatidae</taxon>
        <taxon>Trypanosoma</taxon>
    </lineage>
</organism>
<name>A0A1J0R8G9_9TRYP</name>
<keyword evidence="8" id="KW-0732">Signal</keyword>